<dbReference type="Gene3D" id="3.40.30.10">
    <property type="entry name" value="Glutaredoxin"/>
    <property type="match status" value="1"/>
</dbReference>
<dbReference type="SUPFAM" id="SSF52833">
    <property type="entry name" value="Thioredoxin-like"/>
    <property type="match status" value="1"/>
</dbReference>
<dbReference type="AlphaFoldDB" id="A0A1W1CTP9"/>
<name>A0A1W1CTP9_9ZZZZ</name>
<reference evidence="1" key="1">
    <citation type="submission" date="2016-10" db="EMBL/GenBank/DDBJ databases">
        <authorList>
            <person name="de Groot N.N."/>
        </authorList>
    </citation>
    <scope>NUCLEOTIDE SEQUENCE</scope>
</reference>
<proteinExistence type="predicted"/>
<evidence type="ECO:0000313" key="1">
    <source>
        <dbReference type="EMBL" id="SFV69144.1"/>
    </source>
</evidence>
<dbReference type="GO" id="GO:0016853">
    <property type="term" value="F:isomerase activity"/>
    <property type="evidence" value="ECO:0007669"/>
    <property type="project" value="UniProtKB-KW"/>
</dbReference>
<sequence>MKALILFLLMLGHLTAVSVDDAAWLLNAQTDLNKAFKKAEAAQKKLLLIVVIRDGCSWCEMMVHETLSDKNVRDRLSDMVILVTDIHSKTAENLNTQLTPSMYFIDVAAKKVVHEHIGFEKPGRFIMDIVTAEERAE</sequence>
<gene>
    <name evidence="1" type="ORF">MNB_SV-10-1249</name>
</gene>
<accession>A0A1W1CTP9</accession>
<dbReference type="EMBL" id="FPHL01000057">
    <property type="protein sequence ID" value="SFV69144.1"/>
    <property type="molecule type" value="Genomic_DNA"/>
</dbReference>
<organism evidence="1">
    <name type="scientific">hydrothermal vent metagenome</name>
    <dbReference type="NCBI Taxonomy" id="652676"/>
    <lineage>
        <taxon>unclassified sequences</taxon>
        <taxon>metagenomes</taxon>
        <taxon>ecological metagenomes</taxon>
    </lineage>
</organism>
<protein>
    <submittedName>
        <fullName evidence="1">Thiol-disulfide isomerase and thioredoxins</fullName>
    </submittedName>
</protein>
<keyword evidence="1" id="KW-0413">Isomerase</keyword>
<dbReference type="InterPro" id="IPR036249">
    <property type="entry name" value="Thioredoxin-like_sf"/>
</dbReference>